<dbReference type="KEGG" id="marq:MARGE09_P1059"/>
<gene>
    <name evidence="6" type="ORF">MARGE09_P1059</name>
</gene>
<dbReference type="Proteomes" id="UP001320119">
    <property type="component" value="Chromosome"/>
</dbReference>
<dbReference type="Gene3D" id="1.10.760.10">
    <property type="entry name" value="Cytochrome c-like domain"/>
    <property type="match status" value="1"/>
</dbReference>
<dbReference type="AlphaFoldDB" id="A0AAN2BJE6"/>
<dbReference type="Pfam" id="PF06537">
    <property type="entry name" value="DHOR"/>
    <property type="match status" value="1"/>
</dbReference>
<evidence type="ECO:0000259" key="5">
    <source>
        <dbReference type="PROSITE" id="PS51007"/>
    </source>
</evidence>
<dbReference type="RefSeq" id="WP_236986341.1">
    <property type="nucleotide sequence ID" value="NZ_AP023086.1"/>
</dbReference>
<evidence type="ECO:0000313" key="7">
    <source>
        <dbReference type="Proteomes" id="UP001320119"/>
    </source>
</evidence>
<accession>A0AAN2BJE6</accession>
<evidence type="ECO:0000256" key="3">
    <source>
        <dbReference type="ARBA" id="ARBA00023004"/>
    </source>
</evidence>
<proteinExistence type="predicted"/>
<dbReference type="GO" id="GO:0020037">
    <property type="term" value="F:heme binding"/>
    <property type="evidence" value="ECO:0007669"/>
    <property type="project" value="InterPro"/>
</dbReference>
<evidence type="ECO:0000256" key="2">
    <source>
        <dbReference type="ARBA" id="ARBA00022723"/>
    </source>
</evidence>
<keyword evidence="3 4" id="KW-0408">Iron</keyword>
<dbReference type="GO" id="GO:0009055">
    <property type="term" value="F:electron transfer activity"/>
    <property type="evidence" value="ECO:0007669"/>
    <property type="project" value="InterPro"/>
</dbReference>
<evidence type="ECO:0000313" key="6">
    <source>
        <dbReference type="EMBL" id="BCD96859.1"/>
    </source>
</evidence>
<dbReference type="InterPro" id="IPR010538">
    <property type="entry name" value="DHOR"/>
</dbReference>
<reference evidence="6 7" key="1">
    <citation type="journal article" date="2022" name="IScience">
        <title>An ultrasensitive nanofiber-based assay for enzymatic hydrolysis and deep-sea microbial degradation of cellulose.</title>
        <authorList>
            <person name="Tsudome M."/>
            <person name="Tachioka M."/>
            <person name="Miyazaki M."/>
            <person name="Uchimura K."/>
            <person name="Tsuda M."/>
            <person name="Takaki Y."/>
            <person name="Deguchi S."/>
        </authorList>
    </citation>
    <scope>NUCLEOTIDE SEQUENCE [LARGE SCALE GENOMIC DNA]</scope>
    <source>
        <strain evidence="6 7">GE09</strain>
    </source>
</reference>
<keyword evidence="7" id="KW-1185">Reference proteome</keyword>
<dbReference type="InterPro" id="IPR051395">
    <property type="entry name" value="Cytochrome_c_Peroxidase/MauG"/>
</dbReference>
<dbReference type="InterPro" id="IPR036909">
    <property type="entry name" value="Cyt_c-like_dom_sf"/>
</dbReference>
<dbReference type="GO" id="GO:0046872">
    <property type="term" value="F:metal ion binding"/>
    <property type="evidence" value="ECO:0007669"/>
    <property type="project" value="UniProtKB-KW"/>
</dbReference>
<dbReference type="PANTHER" id="PTHR30600">
    <property type="entry name" value="CYTOCHROME C PEROXIDASE-RELATED"/>
    <property type="match status" value="1"/>
</dbReference>
<dbReference type="GO" id="GO:0004130">
    <property type="term" value="F:cytochrome-c peroxidase activity"/>
    <property type="evidence" value="ECO:0007669"/>
    <property type="project" value="TreeGrafter"/>
</dbReference>
<feature type="domain" description="Cytochrome c" evidence="5">
    <location>
        <begin position="571"/>
        <end position="719"/>
    </location>
</feature>
<keyword evidence="1 4" id="KW-0349">Heme</keyword>
<dbReference type="InterPro" id="IPR009056">
    <property type="entry name" value="Cyt_c-like_dom"/>
</dbReference>
<dbReference type="PROSITE" id="PS51007">
    <property type="entry name" value="CYTC"/>
    <property type="match status" value="1"/>
</dbReference>
<evidence type="ECO:0000256" key="4">
    <source>
        <dbReference type="PROSITE-ProRule" id="PRU00433"/>
    </source>
</evidence>
<name>A0AAN2BJE6_9GAMM</name>
<dbReference type="PANTHER" id="PTHR30600:SF4">
    <property type="entry name" value="CYTOCHROME C DOMAIN-CONTAINING PROTEIN"/>
    <property type="match status" value="1"/>
</dbReference>
<organism evidence="6 7">
    <name type="scientific">Marinagarivorans cellulosilyticus</name>
    <dbReference type="NCBI Taxonomy" id="2721545"/>
    <lineage>
        <taxon>Bacteria</taxon>
        <taxon>Pseudomonadati</taxon>
        <taxon>Pseudomonadota</taxon>
        <taxon>Gammaproteobacteria</taxon>
        <taxon>Cellvibrionales</taxon>
        <taxon>Cellvibrionaceae</taxon>
        <taxon>Marinagarivorans</taxon>
    </lineage>
</organism>
<keyword evidence="2 4" id="KW-0479">Metal-binding</keyword>
<dbReference type="EMBL" id="AP023086">
    <property type="protein sequence ID" value="BCD96859.1"/>
    <property type="molecule type" value="Genomic_DNA"/>
</dbReference>
<sequence length="719" mass="78111">MAIVQAFQRCSSVLPISCFGVKTSLQRLLAFTLACALLSGCSGGVDVGVGIGVGQSSAGESSSFAVVSSSSMPVFSSSSASNSSAATVALKPLFGPDTVLEAPVKFDRGDALVTRFADRGRDRHAKENQFQAYDHFLTFYWEHRTAAIEIIDEVAKGGDTIRMNVLTQWRLDDTEAENRWFYRGLNTVAEYYDNGTMVRVDDFNYYKERTWNNRENRPLHIGDKIEFEMSQFLTDNLPRGRANYYGTTYLYIVGEGLVPWDIDGDTFVQGGGFHQKDSVKIPEQAWLGGETTLPYMHSGEPDNHFMQMATNLGFDNGQKFVLGRHVHHSSFVDGSHDENAENGIFDDVVGLAGGNAVNDRCTGCHKRNGRALPEAIGVPLDKWVFKVGDANGEPDPRIGAVLQPSLMGAPSGEGQVSIAAWHDVNGLRAPQYAFSEVEPAQFSARIAPQLVGMGLLEAIAESDILAWEDINDSDNDGISGKARIVADPVTGESRLGRFGWKAGASSITHQVAGALNTDMGVKTSVLPNLDCGSGQAPCPQSDNPLSDEHLQDLVKYIALLGVRPQRDVLNADVVAGKQWFMDAGCEKCHRASYTTSQYHPFAELQGQNIQPYTDMLVHDMGEGLADNLAEGNATGAEWRTTPLWGLGLSACVAGGVANPTGHQGDEVCTPAHSYLHDGRARSIEEAILWHGGEGEASKNHYQQLTPAQQQQMLRFLESL</sequence>
<evidence type="ECO:0000256" key="1">
    <source>
        <dbReference type="ARBA" id="ARBA00022617"/>
    </source>
</evidence>
<dbReference type="SUPFAM" id="SSF46626">
    <property type="entry name" value="Cytochrome c"/>
    <property type="match status" value="1"/>
</dbReference>
<protein>
    <recommendedName>
        <fullName evidence="5">Cytochrome c domain-containing protein</fullName>
    </recommendedName>
</protein>